<protein>
    <submittedName>
        <fullName evidence="1">Glycosyl hydrolase</fullName>
    </submittedName>
</protein>
<dbReference type="Proteomes" id="UP001595969">
    <property type="component" value="Unassembled WGS sequence"/>
</dbReference>
<evidence type="ECO:0000313" key="2">
    <source>
        <dbReference type="Proteomes" id="UP001595969"/>
    </source>
</evidence>
<dbReference type="InterPro" id="IPR053161">
    <property type="entry name" value="Ulvan_degrading_GH"/>
</dbReference>
<gene>
    <name evidence="1" type="ORF">ACFO5I_11035</name>
</gene>
<name>A0ABV9MW92_9ENTE</name>
<dbReference type="PANTHER" id="PTHR36848:SF2">
    <property type="entry name" value="SECRETED PROTEIN"/>
    <property type="match status" value="1"/>
</dbReference>
<dbReference type="RefSeq" id="WP_204653034.1">
    <property type="nucleotide sequence ID" value="NZ_JAFBFD010000004.1"/>
</dbReference>
<organism evidence="1 2">
    <name type="scientific">Enterococcus lemanii</name>
    <dbReference type="NCBI Taxonomy" id="1159752"/>
    <lineage>
        <taxon>Bacteria</taxon>
        <taxon>Bacillati</taxon>
        <taxon>Bacillota</taxon>
        <taxon>Bacilli</taxon>
        <taxon>Lactobacillales</taxon>
        <taxon>Enterococcaceae</taxon>
        <taxon>Enterococcus</taxon>
    </lineage>
</organism>
<keyword evidence="1" id="KW-0378">Hydrolase</keyword>
<keyword evidence="2" id="KW-1185">Reference proteome</keyword>
<sequence length="769" mass="90204">MKTLREAFITPDEDYTPYPFWFWNGELSHTEIKKQIHDFFAKGIHGFVIHPRMGIPKEIPYLSEQFFSFVKTAVEQATELNMKVILYDEGMYPSGSANGHVVRTHPEYASKGIYVTRVEDYKKDCKGFRKVLFFFKWINQTVFEVATIEQATHVLVHEDSGGTIRGIHFGEDDGEVSAPPSADLLNPKACRLFIDYTHEEYFKHLSPYFGNTIQGFFTDEPAILGRNHHSKMRPYNEYLAEKLKKIGIGMKDLPKLFLDNPERQKITEKYQSCVTDQLEESYYQPISNWCTNHQIYLTGHPHDAHDIGLLKYFHLPGQDVVWRWIGPEDELGIKGRESVTGKSASDAARHAQRERNANECFGCCGSDGNQWSFSADEMKWYLDWLFVRGCNFIIPHAFFYSLEGKRKEDRAPDVGRNNLWWPHYHYFTDYIKRMSYMMSQQYNLTNIAVICEKTHLPYEGIEVLYQNQMEFNYLEVDYLLANQFNLKDEFLCIAKQKYNVLFIEDRHPDLEFILLKLQKFQEVGGQVFIINEKNSFESYLEDLKLQTNRLVEMKGETRALRYTEFIKEEQQIIGLSNEGDETLSFDIFCSPKYQTVQIWNPWKGKITPQSINKGSVSLVLNRREFIFLTFEETVQSREKTRNKRNKQLDYTFKTSPIPLKNLESWTKEKKTRFYSGTITYDFEFFISKEEYDSLPKLVQLDLGRVENIVTIFVDGEEKETLFWSPYQFTLSKDSLFNKQISFEVTNTLANEMDRVPLESGLLGPIEINY</sequence>
<dbReference type="PANTHER" id="PTHR36848">
    <property type="entry name" value="DNA-BINDING PROTEIN (PUTATIVE SECRETED PROTEIN)-RELATED"/>
    <property type="match status" value="1"/>
</dbReference>
<proteinExistence type="predicted"/>
<dbReference type="GO" id="GO:0016787">
    <property type="term" value="F:hydrolase activity"/>
    <property type="evidence" value="ECO:0007669"/>
    <property type="project" value="UniProtKB-KW"/>
</dbReference>
<comment type="caution">
    <text evidence="1">The sequence shown here is derived from an EMBL/GenBank/DDBJ whole genome shotgun (WGS) entry which is preliminary data.</text>
</comment>
<dbReference type="EMBL" id="JBHSGS010000061">
    <property type="protein sequence ID" value="MFC4720256.1"/>
    <property type="molecule type" value="Genomic_DNA"/>
</dbReference>
<reference evidence="2" key="1">
    <citation type="journal article" date="2019" name="Int. J. Syst. Evol. Microbiol.">
        <title>The Global Catalogue of Microorganisms (GCM) 10K type strain sequencing project: providing services to taxonomists for standard genome sequencing and annotation.</title>
        <authorList>
            <consortium name="The Broad Institute Genomics Platform"/>
            <consortium name="The Broad Institute Genome Sequencing Center for Infectious Disease"/>
            <person name="Wu L."/>
            <person name="Ma J."/>
        </authorList>
    </citation>
    <scope>NUCLEOTIDE SEQUENCE [LARGE SCALE GENOMIC DNA]</scope>
    <source>
        <strain evidence="2">CGMCC 1.19032</strain>
    </source>
</reference>
<accession>A0ABV9MW92</accession>
<evidence type="ECO:0000313" key="1">
    <source>
        <dbReference type="EMBL" id="MFC4720256.1"/>
    </source>
</evidence>